<name>A0A143QH12_RHOFA</name>
<evidence type="ECO:0000256" key="2">
    <source>
        <dbReference type="ARBA" id="ARBA00008814"/>
    </source>
</evidence>
<evidence type="ECO:0000256" key="4">
    <source>
        <dbReference type="ARBA" id="ARBA00022729"/>
    </source>
</evidence>
<evidence type="ECO:0000256" key="5">
    <source>
        <dbReference type="SAM" id="SignalP"/>
    </source>
</evidence>
<dbReference type="GO" id="GO:1901678">
    <property type="term" value="P:iron coordination entity transport"/>
    <property type="evidence" value="ECO:0007669"/>
    <property type="project" value="UniProtKB-ARBA"/>
</dbReference>
<dbReference type="GO" id="GO:0030288">
    <property type="term" value="C:outer membrane-bounded periplasmic space"/>
    <property type="evidence" value="ECO:0007669"/>
    <property type="project" value="TreeGrafter"/>
</dbReference>
<comment type="similarity">
    <text evidence="2">Belongs to the bacterial solute-binding protein 8 family.</text>
</comment>
<feature type="domain" description="Fe/B12 periplasmic-binding" evidence="6">
    <location>
        <begin position="53"/>
        <end position="326"/>
    </location>
</feature>
<feature type="chain" id="PRO_5007512518" evidence="5">
    <location>
        <begin position="27"/>
        <end position="327"/>
    </location>
</feature>
<protein>
    <submittedName>
        <fullName evidence="7">Fe(3+)-citrate-binding protein YfmC</fullName>
    </submittedName>
</protein>
<evidence type="ECO:0000313" key="8">
    <source>
        <dbReference type="Proteomes" id="UP000076038"/>
    </source>
</evidence>
<keyword evidence="3" id="KW-0813">Transport</keyword>
<sequence length="327" mass="34321">MTRTFLGCAFAVATALTLASCSSNTADDAGSDTRSVTVDTLAGATQITGTPQRIVAFGQQWVDALLEFDVQPVGYVSAGSNGDERGLYPWQSAVGADAQMLDSAAVDQMGASVPTEQIAALQPDLILLSGIPSIEPYKSLSDVAPTIFPKAEKVETWESQIETLGRVLDREDDAQSIIDEGHAVTDGIRQQYPALDGKSAVLSQFVFDSQQLAVVADPEDGAAKVFDSIGLDVPQDLVNSPDISHGRIVLSPERLDVLTADLVVILPNGGTREDLEQLPGFTSLPAATGGGVAVVDYATVVGFNTPSKASVEFSLNEIRPQLEAVGT</sequence>
<dbReference type="PANTHER" id="PTHR30532">
    <property type="entry name" value="IRON III DICITRATE-BINDING PERIPLASMIC PROTEIN"/>
    <property type="match status" value="1"/>
</dbReference>
<dbReference type="SUPFAM" id="SSF53807">
    <property type="entry name" value="Helical backbone' metal receptor"/>
    <property type="match status" value="1"/>
</dbReference>
<keyword evidence="4 5" id="KW-0732">Signal</keyword>
<reference evidence="7 8" key="1">
    <citation type="journal article" date="2016" name="Genome Announc.">
        <title>Complete Genome and Plasmid Sequences for Rhodococcus fascians D188 and Draft Sequences for Rhodococcus Isolates PBTS 1 and PBTS 2.</title>
        <authorList>
            <person name="Stamler R.A."/>
            <person name="Vereecke D."/>
            <person name="Zhang Y."/>
            <person name="Schilkey F."/>
            <person name="Devitt N."/>
            <person name="Randall J.J."/>
        </authorList>
    </citation>
    <scope>NUCLEOTIDE SEQUENCE [LARGE SCALE GENOMIC DNA]</scope>
    <source>
        <strain evidence="7 8">PBTS2</strain>
    </source>
</reference>
<feature type="signal peptide" evidence="5">
    <location>
        <begin position="1"/>
        <end position="26"/>
    </location>
</feature>
<evidence type="ECO:0000259" key="6">
    <source>
        <dbReference type="PROSITE" id="PS50983"/>
    </source>
</evidence>
<comment type="subcellular location">
    <subcellularLocation>
        <location evidence="1">Cell envelope</location>
    </subcellularLocation>
</comment>
<dbReference type="Proteomes" id="UP000076038">
    <property type="component" value="Chromosome"/>
</dbReference>
<evidence type="ECO:0000256" key="3">
    <source>
        <dbReference type="ARBA" id="ARBA00022448"/>
    </source>
</evidence>
<dbReference type="PROSITE" id="PS50983">
    <property type="entry name" value="FE_B12_PBP"/>
    <property type="match status" value="1"/>
</dbReference>
<keyword evidence="8" id="KW-1185">Reference proteome</keyword>
<dbReference type="PATRIC" id="fig|1653479.3.peg.921"/>
<evidence type="ECO:0000313" key="7">
    <source>
        <dbReference type="EMBL" id="AMY22219.1"/>
    </source>
</evidence>
<organism evidence="7 8">
    <name type="scientific">Rhodococcoides fascians</name>
    <name type="common">Rhodococcus fascians</name>
    <dbReference type="NCBI Taxonomy" id="1828"/>
    <lineage>
        <taxon>Bacteria</taxon>
        <taxon>Bacillati</taxon>
        <taxon>Actinomycetota</taxon>
        <taxon>Actinomycetes</taxon>
        <taxon>Mycobacteriales</taxon>
        <taxon>Nocardiaceae</taxon>
        <taxon>Rhodococcoides</taxon>
    </lineage>
</organism>
<dbReference type="PANTHER" id="PTHR30532:SF24">
    <property type="entry name" value="FERRIC ENTEROBACTIN-BINDING PERIPLASMIC PROTEIN FEPB"/>
    <property type="match status" value="1"/>
</dbReference>
<dbReference type="KEGG" id="rhs:A3Q41_00901"/>
<accession>A0A143QH12</accession>
<dbReference type="Gene3D" id="3.40.50.1980">
    <property type="entry name" value="Nitrogenase molybdenum iron protein domain"/>
    <property type="match status" value="2"/>
</dbReference>
<dbReference type="PROSITE" id="PS51257">
    <property type="entry name" value="PROKAR_LIPOPROTEIN"/>
    <property type="match status" value="1"/>
</dbReference>
<dbReference type="Pfam" id="PF01497">
    <property type="entry name" value="Peripla_BP_2"/>
    <property type="match status" value="1"/>
</dbReference>
<reference evidence="8" key="2">
    <citation type="submission" date="2016-04" db="EMBL/GenBank/DDBJ databases">
        <title>Complete Genome and Plasmid Sequences for Rhodococcus fascians D188 and Draft Sequences for Rhodococcus spp. Isolates PBTS 1 and PBTS 2.</title>
        <authorList>
            <person name="Stamer R."/>
            <person name="Vereecke D."/>
            <person name="Zhang Y."/>
            <person name="Schilkey F."/>
            <person name="Devitt N."/>
            <person name="Randall J."/>
        </authorList>
    </citation>
    <scope>NUCLEOTIDE SEQUENCE [LARGE SCALE GENOMIC DNA]</scope>
    <source>
        <strain evidence="8">PBTS2</strain>
    </source>
</reference>
<proteinExistence type="inferred from homology"/>
<dbReference type="RefSeq" id="WP_080966125.1">
    <property type="nucleotide sequence ID" value="NZ_CP015220.1"/>
</dbReference>
<dbReference type="EMBL" id="CP015220">
    <property type="protein sequence ID" value="AMY22219.1"/>
    <property type="molecule type" value="Genomic_DNA"/>
</dbReference>
<dbReference type="AlphaFoldDB" id="A0A143QH12"/>
<evidence type="ECO:0000256" key="1">
    <source>
        <dbReference type="ARBA" id="ARBA00004196"/>
    </source>
</evidence>
<gene>
    <name evidence="7" type="primary">yfmC_1</name>
    <name evidence="7" type="ORF">A3Q41_00901</name>
</gene>
<dbReference type="InterPro" id="IPR002491">
    <property type="entry name" value="ABC_transptr_periplasmic_BD"/>
</dbReference>
<dbReference type="InterPro" id="IPR051313">
    <property type="entry name" value="Bact_iron-sidero_bind"/>
</dbReference>
<dbReference type="OrthoDB" id="1846031at2"/>